<gene>
    <name evidence="1" type="ORF">BDR25DRAFT_69850</name>
</gene>
<reference evidence="1" key="1">
    <citation type="journal article" date="2020" name="Stud. Mycol.">
        <title>101 Dothideomycetes genomes: a test case for predicting lifestyles and emergence of pathogens.</title>
        <authorList>
            <person name="Haridas S."/>
            <person name="Albert R."/>
            <person name="Binder M."/>
            <person name="Bloem J."/>
            <person name="Labutti K."/>
            <person name="Salamov A."/>
            <person name="Andreopoulos B."/>
            <person name="Baker S."/>
            <person name="Barry K."/>
            <person name="Bills G."/>
            <person name="Bluhm B."/>
            <person name="Cannon C."/>
            <person name="Castanera R."/>
            <person name="Culley D."/>
            <person name="Daum C."/>
            <person name="Ezra D."/>
            <person name="Gonzalez J."/>
            <person name="Henrissat B."/>
            <person name="Kuo A."/>
            <person name="Liang C."/>
            <person name="Lipzen A."/>
            <person name="Lutzoni F."/>
            <person name="Magnuson J."/>
            <person name="Mondo S."/>
            <person name="Nolan M."/>
            <person name="Ohm R."/>
            <person name="Pangilinan J."/>
            <person name="Park H.-J."/>
            <person name="Ramirez L."/>
            <person name="Alfaro M."/>
            <person name="Sun H."/>
            <person name="Tritt A."/>
            <person name="Yoshinaga Y."/>
            <person name="Zwiers L.-H."/>
            <person name="Turgeon B."/>
            <person name="Goodwin S."/>
            <person name="Spatafora J."/>
            <person name="Crous P."/>
            <person name="Grigoriev I."/>
        </authorList>
    </citation>
    <scope>NUCLEOTIDE SEQUENCE</scope>
    <source>
        <strain evidence="1">ATCC 200398</strain>
    </source>
</reference>
<organism evidence="1 2">
    <name type="scientific">Lindgomyces ingoldianus</name>
    <dbReference type="NCBI Taxonomy" id="673940"/>
    <lineage>
        <taxon>Eukaryota</taxon>
        <taxon>Fungi</taxon>
        <taxon>Dikarya</taxon>
        <taxon>Ascomycota</taxon>
        <taxon>Pezizomycotina</taxon>
        <taxon>Dothideomycetes</taxon>
        <taxon>Pleosporomycetidae</taxon>
        <taxon>Pleosporales</taxon>
        <taxon>Lindgomycetaceae</taxon>
        <taxon>Lindgomyces</taxon>
    </lineage>
</organism>
<dbReference type="EMBL" id="MU003521">
    <property type="protein sequence ID" value="KAF2467237.1"/>
    <property type="molecule type" value="Genomic_DNA"/>
</dbReference>
<evidence type="ECO:0000313" key="2">
    <source>
        <dbReference type="Proteomes" id="UP000799755"/>
    </source>
</evidence>
<proteinExistence type="predicted"/>
<sequence>MFRPSFLFLLPFALFESACAATITSAPPFPTTNATSTSVSPSTCPTGKCAFKLPVGSQLQWFRFSPSTTIVAATVSVFIVNGTNTTSTTTIFNDLPSGIAPPPTNAAGTRTTVVTSFAGGTVEVISNRLGRLRFSRNMVRNAINKGHMLD</sequence>
<accession>A0ACB6QK47</accession>
<name>A0ACB6QK47_9PLEO</name>
<protein>
    <submittedName>
        <fullName evidence="1">Uncharacterized protein</fullName>
    </submittedName>
</protein>
<evidence type="ECO:0000313" key="1">
    <source>
        <dbReference type="EMBL" id="KAF2467237.1"/>
    </source>
</evidence>
<comment type="caution">
    <text evidence="1">The sequence shown here is derived from an EMBL/GenBank/DDBJ whole genome shotgun (WGS) entry which is preliminary data.</text>
</comment>
<dbReference type="Proteomes" id="UP000799755">
    <property type="component" value="Unassembled WGS sequence"/>
</dbReference>
<keyword evidence="2" id="KW-1185">Reference proteome</keyword>